<sequence length="698" mass="79868">MTAIKNRPTWIWYPGDYEIWLHQKASVLRQFRGYICPPSWRLDAAYTSVKFRRTYELAEPTELTVSAQGDYVLLLDDDMTPLRRANQPISSVILPAGRHTLSVNVYSDREIPALYASGAGCDSGEGWEVTALNGKWVPVASWTFQDISLPPAAFPFAYEEREPAALEAVEGGTLADFGRETFGHVEFRGVTGQGRIYLYYGESREEAMAGELAETFDTLSVNGDLAGGTSRDWRTPVTRAFRYIQLKADEGVSWESVVHHYEYLPMKRRGEFRSSDARLNDIWELSEHTLQMNMREFLYDGMKRDRWVWSGDANLGFLLNNYSFFEQDVAKRTLIGLRGKNPVEIHINTIMDYTFYWFLSCRDYYLYTGDLEFVRARYADMLSLMEFCLGRRNEEGMMEGYPEDWIFIDWAPMERRGALAAEQLMLCRSLETVAEFAQALGDGERAPRYGDAAAELRERIFATFWDEESGAFLHGKLNGELVRDVLKYPSLFALRFGYLNDDRREAVKRNVILNDGIQKIVTPFMRFFELEAMCELGETERVLREIRDYWGGMMDLGATAFWEEYDPELPPELQYDMYHDKYRKSLCHAWGAAPIYLLGKYVLGVRPTEPGYARYRVEPHTAGLDRIEGSVPTPNGDIAVYRDASRIRVTTCGAGVGTLVFSCDGTPRTKDGPLVPVSEGRYELELAQPDTNYEVLLA</sequence>
<evidence type="ECO:0000313" key="3">
    <source>
        <dbReference type="EMBL" id="RED52649.1"/>
    </source>
</evidence>
<reference evidence="3 4" key="1">
    <citation type="submission" date="2018-07" db="EMBL/GenBank/DDBJ databases">
        <title>Genomic Encyclopedia of Type Strains, Phase III (KMG-III): the genomes of soil and plant-associated and newly described type strains.</title>
        <authorList>
            <person name="Whitman W."/>
        </authorList>
    </citation>
    <scope>NUCLEOTIDE SEQUENCE [LARGE SCALE GENOMIC DNA]</scope>
    <source>
        <strain evidence="3 4">CECT 7287</strain>
    </source>
</reference>
<gene>
    <name evidence="3" type="ORF">DFP98_1578</name>
</gene>
<dbReference type="GO" id="GO:0005975">
    <property type="term" value="P:carbohydrate metabolic process"/>
    <property type="evidence" value="ECO:0007669"/>
    <property type="project" value="InterPro"/>
</dbReference>
<evidence type="ECO:0000259" key="1">
    <source>
        <dbReference type="Pfam" id="PF17389"/>
    </source>
</evidence>
<organism evidence="3 4">
    <name type="scientific">Cohnella phaseoli</name>
    <dbReference type="NCBI Taxonomy" id="456490"/>
    <lineage>
        <taxon>Bacteria</taxon>
        <taxon>Bacillati</taxon>
        <taxon>Bacillota</taxon>
        <taxon>Bacilli</taxon>
        <taxon>Bacillales</taxon>
        <taxon>Paenibacillaceae</taxon>
        <taxon>Cohnella</taxon>
    </lineage>
</organism>
<comment type="caution">
    <text evidence="3">The sequence shown here is derived from an EMBL/GenBank/DDBJ whole genome shotgun (WGS) entry which is preliminary data.</text>
</comment>
<dbReference type="Proteomes" id="UP000256977">
    <property type="component" value="Unassembled WGS sequence"/>
</dbReference>
<proteinExistence type="predicted"/>
<feature type="domain" description="Alpha-rhamnosidase-like N-terminal" evidence="2">
    <location>
        <begin position="49"/>
        <end position="245"/>
    </location>
</feature>
<feature type="domain" description="Alpha-L-rhamnosidase six-hairpin glycosidase" evidence="1">
    <location>
        <begin position="268"/>
        <end position="602"/>
    </location>
</feature>
<dbReference type="EMBL" id="QRDZ01000057">
    <property type="protein sequence ID" value="RED52649.1"/>
    <property type="molecule type" value="Genomic_DNA"/>
</dbReference>
<dbReference type="OrthoDB" id="9815108at2"/>
<name>A0A3D9HT74_9BACL</name>
<dbReference type="InterPro" id="IPR048932">
    <property type="entry name" value="Rhamnosid-like_N_bacteroidetes"/>
</dbReference>
<dbReference type="SUPFAM" id="SSF48208">
    <property type="entry name" value="Six-hairpin glycosidases"/>
    <property type="match status" value="1"/>
</dbReference>
<accession>A0A3D9HT74</accession>
<evidence type="ECO:0000259" key="2">
    <source>
        <dbReference type="Pfam" id="PF21209"/>
    </source>
</evidence>
<dbReference type="Gene3D" id="2.60.120.260">
    <property type="entry name" value="Galactose-binding domain-like"/>
    <property type="match status" value="2"/>
</dbReference>
<dbReference type="Pfam" id="PF21209">
    <property type="entry name" value="Bac_rhamnosid-like_N"/>
    <property type="match status" value="1"/>
</dbReference>
<keyword evidence="4" id="KW-1185">Reference proteome</keyword>
<dbReference type="PANTHER" id="PTHR34987:SF6">
    <property type="entry name" value="ALPHA-L-RHAMNOSIDASE SIX-HAIRPIN GLYCOSIDASE DOMAIN-CONTAINING PROTEIN"/>
    <property type="match status" value="1"/>
</dbReference>
<dbReference type="Gene3D" id="1.50.10.10">
    <property type="match status" value="1"/>
</dbReference>
<dbReference type="InterPro" id="IPR012341">
    <property type="entry name" value="6hp_glycosidase-like_sf"/>
</dbReference>
<evidence type="ECO:0000313" key="4">
    <source>
        <dbReference type="Proteomes" id="UP000256977"/>
    </source>
</evidence>
<dbReference type="Gene3D" id="2.60.420.10">
    <property type="entry name" value="Maltose phosphorylase, domain 3"/>
    <property type="match status" value="1"/>
</dbReference>
<dbReference type="Pfam" id="PF17389">
    <property type="entry name" value="Bac_rhamnosid6H"/>
    <property type="match status" value="1"/>
</dbReference>
<dbReference type="RefSeq" id="WP_116065762.1">
    <property type="nucleotide sequence ID" value="NZ_QRDZ01000057.1"/>
</dbReference>
<protein>
    <submittedName>
        <fullName evidence="3">Alpha-L-rhamnosidase-like protein</fullName>
    </submittedName>
</protein>
<dbReference type="InterPro" id="IPR008928">
    <property type="entry name" value="6-hairpin_glycosidase_sf"/>
</dbReference>
<dbReference type="PANTHER" id="PTHR34987">
    <property type="entry name" value="C, PUTATIVE (AFU_ORTHOLOGUE AFUA_3G02880)-RELATED"/>
    <property type="match status" value="1"/>
</dbReference>
<dbReference type="InterPro" id="IPR035396">
    <property type="entry name" value="Bac_rhamnosid6H"/>
</dbReference>
<dbReference type="AlphaFoldDB" id="A0A3D9HT74"/>